<protein>
    <submittedName>
        <fullName evidence="2">Uncharacterized protein</fullName>
    </submittedName>
</protein>
<evidence type="ECO:0000313" key="2">
    <source>
        <dbReference type="EMBL" id="KAJ8531955.1"/>
    </source>
</evidence>
<evidence type="ECO:0000256" key="1">
    <source>
        <dbReference type="SAM" id="MobiDB-lite"/>
    </source>
</evidence>
<gene>
    <name evidence="2" type="ORF">K7X08_011878</name>
</gene>
<sequence>MSEIQPHGQLMVSVDGQGVGSYPSSREEIQVIDVSREENEEELHDVVSHNIDFLAIEDQIAKENAGYSKIKETTGEETVYQVLQ</sequence>
<dbReference type="EMBL" id="JAJAGQ010000020">
    <property type="protein sequence ID" value="KAJ8531955.1"/>
    <property type="molecule type" value="Genomic_DNA"/>
</dbReference>
<name>A0A9Q1LD17_9SOLA</name>
<dbReference type="AlphaFoldDB" id="A0A9Q1LD17"/>
<organism evidence="2 3">
    <name type="scientific">Anisodus acutangulus</name>
    <dbReference type="NCBI Taxonomy" id="402998"/>
    <lineage>
        <taxon>Eukaryota</taxon>
        <taxon>Viridiplantae</taxon>
        <taxon>Streptophyta</taxon>
        <taxon>Embryophyta</taxon>
        <taxon>Tracheophyta</taxon>
        <taxon>Spermatophyta</taxon>
        <taxon>Magnoliopsida</taxon>
        <taxon>eudicotyledons</taxon>
        <taxon>Gunneridae</taxon>
        <taxon>Pentapetalae</taxon>
        <taxon>asterids</taxon>
        <taxon>lamiids</taxon>
        <taxon>Solanales</taxon>
        <taxon>Solanaceae</taxon>
        <taxon>Solanoideae</taxon>
        <taxon>Hyoscyameae</taxon>
        <taxon>Anisodus</taxon>
    </lineage>
</organism>
<comment type="caution">
    <text evidence="2">The sequence shown here is derived from an EMBL/GenBank/DDBJ whole genome shotgun (WGS) entry which is preliminary data.</text>
</comment>
<feature type="region of interest" description="Disordered" evidence="1">
    <location>
        <begin position="1"/>
        <end position="23"/>
    </location>
</feature>
<evidence type="ECO:0000313" key="3">
    <source>
        <dbReference type="Proteomes" id="UP001152561"/>
    </source>
</evidence>
<reference evidence="3" key="1">
    <citation type="journal article" date="2023" name="Proc. Natl. Acad. Sci. U.S.A.">
        <title>Genomic and structural basis for evolution of tropane alkaloid biosynthesis.</title>
        <authorList>
            <person name="Wanga Y.-J."/>
            <person name="Taina T."/>
            <person name="Yua J.-Y."/>
            <person name="Lia J."/>
            <person name="Xua B."/>
            <person name="Chenc J."/>
            <person name="D'Auriad J.C."/>
            <person name="Huanga J.-P."/>
            <person name="Huanga S.-X."/>
        </authorList>
    </citation>
    <scope>NUCLEOTIDE SEQUENCE [LARGE SCALE GENOMIC DNA]</scope>
    <source>
        <strain evidence="3">cv. KIB-2019</strain>
    </source>
</reference>
<keyword evidence="3" id="KW-1185">Reference proteome</keyword>
<dbReference type="Proteomes" id="UP001152561">
    <property type="component" value="Unassembled WGS sequence"/>
</dbReference>
<accession>A0A9Q1LD17</accession>
<proteinExistence type="predicted"/>